<proteinExistence type="predicted"/>
<evidence type="ECO:0000313" key="1">
    <source>
        <dbReference type="EMBL" id="BBP91852.1"/>
    </source>
</evidence>
<dbReference type="Pfam" id="PF08890">
    <property type="entry name" value="Phage_TAC_5"/>
    <property type="match status" value="1"/>
</dbReference>
<accession>A0A5S9MGT6</accession>
<dbReference type="Proteomes" id="UP000464658">
    <property type="component" value="Chromosome"/>
</dbReference>
<gene>
    <name evidence="1" type="ORF">BsIDN1_54700</name>
</gene>
<reference evidence="1 2" key="1">
    <citation type="submission" date="2019-12" db="EMBL/GenBank/DDBJ databases">
        <title>Full genome sequence of a Bacillus safensis strain isolated from commercially available natto in Indonesia.</title>
        <authorList>
            <person name="Yoshida M."/>
            <person name="Uomi M."/>
            <person name="Waturangi D."/>
            <person name="Ekaputri J.J."/>
            <person name="Setiamarga D.H.E."/>
        </authorList>
    </citation>
    <scope>NUCLEOTIDE SEQUENCE [LARGE SCALE GENOMIC DNA]</scope>
    <source>
        <strain evidence="1 2">IDN1</strain>
    </source>
</reference>
<dbReference type="InterPro" id="IPR038559">
    <property type="entry name" value="XkdN-like_sf"/>
</dbReference>
<sequence length="175" mass="20457">MLIKKGNVIPFVFKAITTERIDELEKENTTFKNVKGRGRVKDLDSQRFYARIAIESTIYPDFRSKELREAYSTQDPVEVAKRVLSVGGEYANWLNKAIEINGFEDEIEDLEEAAKKTIKDGDKEAVFLYYAMHELHYSPSELLELYESPRPFKAFLFGLISYKLDMLEKRSKERR</sequence>
<protein>
    <submittedName>
        <fullName evidence="1">Uncharacterized protein</fullName>
    </submittedName>
</protein>
<evidence type="ECO:0000313" key="2">
    <source>
        <dbReference type="Proteomes" id="UP000464658"/>
    </source>
</evidence>
<dbReference type="AlphaFoldDB" id="A0A5S9MGT6"/>
<organism evidence="1 2">
    <name type="scientific">Bacillus safensis</name>
    <dbReference type="NCBI Taxonomy" id="561879"/>
    <lineage>
        <taxon>Bacteria</taxon>
        <taxon>Bacillati</taxon>
        <taxon>Bacillota</taxon>
        <taxon>Bacilli</taxon>
        <taxon>Bacillales</taxon>
        <taxon>Bacillaceae</taxon>
        <taxon>Bacillus</taxon>
    </lineage>
</organism>
<name>A0A5S9MGT6_BACIA</name>
<dbReference type="InterPro" id="IPR014986">
    <property type="entry name" value="XkdN-like"/>
</dbReference>
<dbReference type="EMBL" id="AP021906">
    <property type="protein sequence ID" value="BBP91852.1"/>
    <property type="molecule type" value="Genomic_DNA"/>
</dbReference>
<dbReference type="Gene3D" id="3.30.2220.30">
    <property type="match status" value="1"/>
</dbReference>